<evidence type="ECO:0008006" key="5">
    <source>
        <dbReference type="Google" id="ProtNLM"/>
    </source>
</evidence>
<keyword evidence="2" id="KW-0732">Signal</keyword>
<feature type="compositionally biased region" description="Low complexity" evidence="1">
    <location>
        <begin position="28"/>
        <end position="54"/>
    </location>
</feature>
<dbReference type="Proteomes" id="UP001164459">
    <property type="component" value="Chromosome"/>
</dbReference>
<evidence type="ECO:0000313" key="4">
    <source>
        <dbReference type="Proteomes" id="UP001164459"/>
    </source>
</evidence>
<feature type="chain" id="PRO_5047312856" description="Lipoprotein" evidence="2">
    <location>
        <begin position="35"/>
        <end position="329"/>
    </location>
</feature>
<dbReference type="PROSITE" id="PS51257">
    <property type="entry name" value="PROKAR_LIPOPROTEIN"/>
    <property type="match status" value="1"/>
</dbReference>
<accession>A0ABY7H526</accession>
<gene>
    <name evidence="3" type="ORF">O0S08_49030</name>
</gene>
<reference evidence="3" key="1">
    <citation type="submission" date="2022-11" db="EMBL/GenBank/DDBJ databases">
        <title>Minimal conservation of predation-associated metabolite biosynthetic gene clusters underscores biosynthetic potential of Myxococcota including descriptions for ten novel species: Archangium lansinium sp. nov., Myxococcus landrumus sp. nov., Nannocystis bai.</title>
        <authorList>
            <person name="Ahearne A."/>
            <person name="Stevens C."/>
            <person name="Dowd S."/>
        </authorList>
    </citation>
    <scope>NUCLEOTIDE SEQUENCE</scope>
    <source>
        <strain evidence="3">Fl3</strain>
    </source>
</reference>
<evidence type="ECO:0000256" key="2">
    <source>
        <dbReference type="SAM" id="SignalP"/>
    </source>
</evidence>
<evidence type="ECO:0000313" key="3">
    <source>
        <dbReference type="EMBL" id="WAS94129.1"/>
    </source>
</evidence>
<feature type="region of interest" description="Disordered" evidence="1">
    <location>
        <begin position="28"/>
        <end position="78"/>
    </location>
</feature>
<organism evidence="3 4">
    <name type="scientific">Nannocystis punicea</name>
    <dbReference type="NCBI Taxonomy" id="2995304"/>
    <lineage>
        <taxon>Bacteria</taxon>
        <taxon>Pseudomonadati</taxon>
        <taxon>Myxococcota</taxon>
        <taxon>Polyangia</taxon>
        <taxon>Nannocystales</taxon>
        <taxon>Nannocystaceae</taxon>
        <taxon>Nannocystis</taxon>
    </lineage>
</organism>
<protein>
    <recommendedName>
        <fullName evidence="5">Lipoprotein</fullName>
    </recommendedName>
</protein>
<dbReference type="RefSeq" id="WP_269036466.1">
    <property type="nucleotide sequence ID" value="NZ_CP114040.1"/>
</dbReference>
<proteinExistence type="predicted"/>
<feature type="signal peptide" evidence="2">
    <location>
        <begin position="1"/>
        <end position="34"/>
    </location>
</feature>
<evidence type="ECO:0000256" key="1">
    <source>
        <dbReference type="SAM" id="MobiDB-lite"/>
    </source>
</evidence>
<dbReference type="EMBL" id="CP114040">
    <property type="protein sequence ID" value="WAS94129.1"/>
    <property type="molecule type" value="Genomic_DNA"/>
</dbReference>
<name>A0ABY7H526_9BACT</name>
<sequence>MLRRPRRLLQLAPTCAAALVLLAAACTASSPGPAAQPAPKDSTHSTPASEDSSPSAPPPRDSPSATSAPKDSPPLANPPAAEQVRWWCTCYSRVGPTPTTACRQAEADCEGLERKARGGGSRSIVARSLTHACREIGAEHPGDVLGTREQWRPSERPGAWVSFGACLLPGPPDAGADDGGEPEEPPSILTRERLGELEIGLAADEVTRLLGAPVRRGRAEMSEATGSYVQQWSWPDRGLELTLDAADKRGPYALAAIRAVAPCALRTARGIGIGDLYKTVEAAYLADRDPEEEQDALSFVAGSVYSGVIFTFDAQREKVTEIFFGAAAE</sequence>
<keyword evidence="4" id="KW-1185">Reference proteome</keyword>